<name>A0A269ZHF4_9MICO</name>
<gene>
    <name evidence="3" type="ORF">B8X04_01265</name>
</gene>
<dbReference type="SUPFAM" id="SSF51182">
    <property type="entry name" value="RmlC-like cupins"/>
    <property type="match status" value="1"/>
</dbReference>
<dbReference type="RefSeq" id="WP_217987185.1">
    <property type="nucleotide sequence ID" value="NZ_JBPKAF010000011.1"/>
</dbReference>
<dbReference type="InterPro" id="IPR011051">
    <property type="entry name" value="RmlC_Cupin_sf"/>
</dbReference>
<dbReference type="PANTHER" id="PTHR40943">
    <property type="entry name" value="CYTOPLASMIC PROTEIN-RELATED"/>
    <property type="match status" value="1"/>
</dbReference>
<dbReference type="PANTHER" id="PTHR40943:SF1">
    <property type="entry name" value="CYTOPLASMIC PROTEIN"/>
    <property type="match status" value="1"/>
</dbReference>
<dbReference type="Proteomes" id="UP000216867">
    <property type="component" value="Unassembled WGS sequence"/>
</dbReference>
<accession>A0A269ZHF4</accession>
<feature type="domain" description="(S)-ureidoglycine aminohydrolase cupin" evidence="2">
    <location>
        <begin position="47"/>
        <end position="114"/>
    </location>
</feature>
<protein>
    <recommendedName>
        <fullName evidence="2">(S)-ureidoglycine aminohydrolase cupin domain-containing protein</fullName>
    </recommendedName>
</protein>
<dbReference type="InterPro" id="IPR014710">
    <property type="entry name" value="RmlC-like_jellyroll"/>
</dbReference>
<evidence type="ECO:0000256" key="1">
    <source>
        <dbReference type="SAM" id="MobiDB-lite"/>
    </source>
</evidence>
<dbReference type="InterPro" id="IPR008579">
    <property type="entry name" value="UGlyAH_Cupin_dom"/>
</dbReference>
<evidence type="ECO:0000313" key="4">
    <source>
        <dbReference type="Proteomes" id="UP000216867"/>
    </source>
</evidence>
<evidence type="ECO:0000313" key="3">
    <source>
        <dbReference type="EMBL" id="PAK97238.1"/>
    </source>
</evidence>
<feature type="region of interest" description="Disordered" evidence="1">
    <location>
        <begin position="1"/>
        <end position="30"/>
    </location>
</feature>
<reference evidence="3 4" key="1">
    <citation type="submission" date="2017-04" db="EMBL/GenBank/DDBJ databases">
        <title>Kefir bacterial isolates.</title>
        <authorList>
            <person name="Kim Y."/>
            <person name="Blasche S."/>
            <person name="Patil K.R."/>
        </authorList>
    </citation>
    <scope>NUCLEOTIDE SEQUENCE [LARGE SCALE GENOMIC DNA]</scope>
    <source>
        <strain evidence="3 4">OG2</strain>
    </source>
</reference>
<comment type="caution">
    <text evidence="3">The sequence shown here is derived from an EMBL/GenBank/DDBJ whole genome shotgun (WGS) entry which is preliminary data.</text>
</comment>
<sequence length="119" mass="13185">MSAADTVQMLTEDPNRAVTPTLSDYDAHSEGWSETEFQVETGPSTVAGRWVGEPGWVEFDSWPYREFCVIVSGRVAVESSDGTQRFEYGPGDAFTIPQGFSGRWVTLEPTRKVFIGVTE</sequence>
<dbReference type="AlphaFoldDB" id="A0A269ZHF4"/>
<dbReference type="Pfam" id="PF05899">
    <property type="entry name" value="Cupin_3"/>
    <property type="match status" value="1"/>
</dbReference>
<dbReference type="Gene3D" id="2.60.120.10">
    <property type="entry name" value="Jelly Rolls"/>
    <property type="match status" value="1"/>
</dbReference>
<proteinExistence type="predicted"/>
<dbReference type="EMBL" id="NCWY01000001">
    <property type="protein sequence ID" value="PAK97238.1"/>
    <property type="molecule type" value="Genomic_DNA"/>
</dbReference>
<organism evidence="3 4">
    <name type="scientific">Brevibacterium casei</name>
    <dbReference type="NCBI Taxonomy" id="33889"/>
    <lineage>
        <taxon>Bacteria</taxon>
        <taxon>Bacillati</taxon>
        <taxon>Actinomycetota</taxon>
        <taxon>Actinomycetes</taxon>
        <taxon>Micrococcales</taxon>
        <taxon>Brevibacteriaceae</taxon>
        <taxon>Brevibacterium</taxon>
    </lineage>
</organism>
<evidence type="ECO:0000259" key="2">
    <source>
        <dbReference type="Pfam" id="PF05899"/>
    </source>
</evidence>